<evidence type="ECO:0000256" key="1">
    <source>
        <dbReference type="SAM" id="MobiDB-lite"/>
    </source>
</evidence>
<gene>
    <name evidence="2" type="ORF">MGAL_10B052121</name>
</gene>
<dbReference type="AlphaFoldDB" id="A0A8B6DKW4"/>
<dbReference type="PANTHER" id="PTHR47018">
    <property type="entry name" value="CXC DOMAIN-CONTAINING PROTEIN-RELATED"/>
    <property type="match status" value="1"/>
</dbReference>
<name>A0A8B6DKW4_MYTGA</name>
<accession>A0A8B6DKW4</accession>
<reference evidence="2" key="1">
    <citation type="submission" date="2018-11" db="EMBL/GenBank/DDBJ databases">
        <authorList>
            <person name="Alioto T."/>
            <person name="Alioto T."/>
        </authorList>
    </citation>
    <scope>NUCLEOTIDE SEQUENCE</scope>
</reference>
<dbReference type="OrthoDB" id="6158468at2759"/>
<dbReference type="EMBL" id="UYJE01003599">
    <property type="protein sequence ID" value="VDI20716.1"/>
    <property type="molecule type" value="Genomic_DNA"/>
</dbReference>
<feature type="region of interest" description="Disordered" evidence="1">
    <location>
        <begin position="1"/>
        <end position="30"/>
    </location>
</feature>
<evidence type="ECO:0000313" key="2">
    <source>
        <dbReference type="EMBL" id="VDI20716.1"/>
    </source>
</evidence>
<organism evidence="2 3">
    <name type="scientific">Mytilus galloprovincialis</name>
    <name type="common">Mediterranean mussel</name>
    <dbReference type="NCBI Taxonomy" id="29158"/>
    <lineage>
        <taxon>Eukaryota</taxon>
        <taxon>Metazoa</taxon>
        <taxon>Spiralia</taxon>
        <taxon>Lophotrochozoa</taxon>
        <taxon>Mollusca</taxon>
        <taxon>Bivalvia</taxon>
        <taxon>Autobranchia</taxon>
        <taxon>Pteriomorphia</taxon>
        <taxon>Mytilida</taxon>
        <taxon>Mytiloidea</taxon>
        <taxon>Mytilidae</taxon>
        <taxon>Mytilinae</taxon>
        <taxon>Mytilus</taxon>
    </lineage>
</organism>
<proteinExistence type="predicted"/>
<dbReference type="Proteomes" id="UP000596742">
    <property type="component" value="Unassembled WGS sequence"/>
</dbReference>
<evidence type="ECO:0000313" key="3">
    <source>
        <dbReference type="Proteomes" id="UP000596742"/>
    </source>
</evidence>
<dbReference type="PANTHER" id="PTHR47018:SF1">
    <property type="entry name" value="TESMIN_TSO1-LIKE CXC DOMAIN-CONTAINING PROTEIN"/>
    <property type="match status" value="1"/>
</dbReference>
<sequence length="124" mass="14069">MSSKIQYSTELKRAQKRQHRSISDDGQAPLYKEDERLREAATYVIDNRVRECAQKLQDTALLAKLSAGDLVAQEAKYHANCLIDLYRKASRVANDDESEGGTQSRISHGIALRELVTFIEESRE</sequence>
<keyword evidence="3" id="KW-1185">Reference proteome</keyword>
<comment type="caution">
    <text evidence="2">The sequence shown here is derived from an EMBL/GenBank/DDBJ whole genome shotgun (WGS) entry which is preliminary data.</text>
</comment>
<protein>
    <submittedName>
        <fullName evidence="2">Uncharacterized protein</fullName>
    </submittedName>
</protein>